<protein>
    <submittedName>
        <fullName evidence="3">Uncharacterized mitochondrial protein AtMg00810-like</fullName>
    </submittedName>
</protein>
<feature type="non-terminal residue" evidence="3">
    <location>
        <position position="1"/>
    </location>
</feature>
<dbReference type="InterPro" id="IPR043502">
    <property type="entry name" value="DNA/RNA_pol_sf"/>
</dbReference>
<dbReference type="PANTHER" id="PTHR11439:SF469">
    <property type="entry name" value="REVERSE TRANSCRIPTASE TY1_COPIA-TYPE DOMAIN-CONTAINING PROTEIN"/>
    <property type="match status" value="1"/>
</dbReference>
<dbReference type="CDD" id="cd09272">
    <property type="entry name" value="RNase_HI_RT_Ty1"/>
    <property type="match status" value="1"/>
</dbReference>
<dbReference type="PANTHER" id="PTHR11439">
    <property type="entry name" value="GAG-POL-RELATED RETROTRANSPOSON"/>
    <property type="match status" value="1"/>
</dbReference>
<evidence type="ECO:0000313" key="3">
    <source>
        <dbReference type="RefSeq" id="XP_056688696.1"/>
    </source>
</evidence>
<evidence type="ECO:0000313" key="2">
    <source>
        <dbReference type="Proteomes" id="UP000813463"/>
    </source>
</evidence>
<keyword evidence="2" id="KW-1185">Reference proteome</keyword>
<dbReference type="RefSeq" id="XP_056688696.1">
    <property type="nucleotide sequence ID" value="XM_056832718.1"/>
</dbReference>
<reference evidence="3" key="2">
    <citation type="submission" date="2025-08" db="UniProtKB">
        <authorList>
            <consortium name="RefSeq"/>
        </authorList>
    </citation>
    <scope>IDENTIFICATION</scope>
    <source>
        <tissue evidence="3">Leaf</tissue>
    </source>
</reference>
<dbReference type="SUPFAM" id="SSF56672">
    <property type="entry name" value="DNA/RNA polymerases"/>
    <property type="match status" value="1"/>
</dbReference>
<organism evidence="2 3">
    <name type="scientific">Spinacia oleracea</name>
    <name type="common">Spinach</name>
    <dbReference type="NCBI Taxonomy" id="3562"/>
    <lineage>
        <taxon>Eukaryota</taxon>
        <taxon>Viridiplantae</taxon>
        <taxon>Streptophyta</taxon>
        <taxon>Embryophyta</taxon>
        <taxon>Tracheophyta</taxon>
        <taxon>Spermatophyta</taxon>
        <taxon>Magnoliopsida</taxon>
        <taxon>eudicotyledons</taxon>
        <taxon>Gunneridae</taxon>
        <taxon>Pentapetalae</taxon>
        <taxon>Caryophyllales</taxon>
        <taxon>Chenopodiaceae</taxon>
        <taxon>Chenopodioideae</taxon>
        <taxon>Anserineae</taxon>
        <taxon>Spinacia</taxon>
    </lineage>
</organism>
<proteinExistence type="predicted"/>
<dbReference type="Proteomes" id="UP000813463">
    <property type="component" value="Chromosome 6"/>
</dbReference>
<dbReference type="InterPro" id="IPR013103">
    <property type="entry name" value="RVT_2"/>
</dbReference>
<dbReference type="Pfam" id="PF07727">
    <property type="entry name" value="RVT_2"/>
    <property type="match status" value="1"/>
</dbReference>
<evidence type="ECO:0000259" key="1">
    <source>
        <dbReference type="Pfam" id="PF07727"/>
    </source>
</evidence>
<gene>
    <name evidence="3" type="primary">LOC130463555</name>
</gene>
<name>A0ABM3QZ91_SPIOL</name>
<sequence>ISYCENCHCPCCLRGWPLYQLDVNNAFLHGYIDEEVYIKPPPGYLKAQPGQVCKLKRSLYGLRQASRQWNKELNKFLISLNFQQSKQDYSLFTRTHDAEFLVILVYVDDILITGTSKAQIEEVKVALDTAFTIKDLGLLAYFLGIEIHRTDNGIFLSQRKYIQDILTDAGLEECTPAPAPLSCGLKLSIANGVLLDDPDVYRRLVGRLLYLGITRPDLSYCEQHLGQFVHSPRVLHLKAALHVLKYLKGTIDNGLWYTANSNTELSAYSDADWSACQYNSRSLSAYAVFLGNNLVSWKTKKQRSVSKSSAEAEYRSMSATASELVWIRGLLGDLQVHISLPVKLLCDNTSAEHLAKNPMFDDKTKHLKRDMHYVREQVEDSFIETAHVSGALQLADLLTKPLASSRHQFLSAKLGLISKVQLEGGV</sequence>
<reference evidence="2" key="1">
    <citation type="journal article" date="2021" name="Nat. Commun.">
        <title>Genomic analyses provide insights into spinach domestication and the genetic basis of agronomic traits.</title>
        <authorList>
            <person name="Cai X."/>
            <person name="Sun X."/>
            <person name="Xu C."/>
            <person name="Sun H."/>
            <person name="Wang X."/>
            <person name="Ge C."/>
            <person name="Zhang Z."/>
            <person name="Wang Q."/>
            <person name="Fei Z."/>
            <person name="Jiao C."/>
            <person name="Wang Q."/>
        </authorList>
    </citation>
    <scope>NUCLEOTIDE SEQUENCE [LARGE SCALE GENOMIC DNA]</scope>
    <source>
        <strain evidence="2">cv. Varoflay</strain>
    </source>
</reference>
<accession>A0ABM3QZ91</accession>
<feature type="domain" description="Reverse transcriptase Ty1/copia-type" evidence="1">
    <location>
        <begin position="14"/>
        <end position="181"/>
    </location>
</feature>
<dbReference type="GeneID" id="130463555"/>